<dbReference type="PANTHER" id="PTHR45138:SF9">
    <property type="entry name" value="DIGUANYLATE CYCLASE DGCM-RELATED"/>
    <property type="match status" value="1"/>
</dbReference>
<dbReference type="InterPro" id="IPR000160">
    <property type="entry name" value="GGDEF_dom"/>
</dbReference>
<dbReference type="Pfam" id="PF00990">
    <property type="entry name" value="GGDEF"/>
    <property type="match status" value="1"/>
</dbReference>
<dbReference type="InterPro" id="IPR043128">
    <property type="entry name" value="Rev_trsase/Diguanyl_cyclase"/>
</dbReference>
<dbReference type="EMBL" id="CP059693">
    <property type="protein sequence ID" value="WDE12466.1"/>
    <property type="molecule type" value="Genomic_DNA"/>
</dbReference>
<dbReference type="PROSITE" id="PS50887">
    <property type="entry name" value="GGDEF"/>
    <property type="match status" value="1"/>
</dbReference>
<feature type="domain" description="GGDEF" evidence="4">
    <location>
        <begin position="244"/>
        <end position="381"/>
    </location>
</feature>
<dbReference type="CDD" id="cd01949">
    <property type="entry name" value="GGDEF"/>
    <property type="match status" value="1"/>
</dbReference>
<sequence length="398" mass="45311">MLVLEKLCKFRTLLLSGLSVTIVVIVVIAALFLHYSSLQMSSTARLNQLRLLSGELIYLDEVLTMSARVGVLTNDHLWRDRYLQHAKLLDRAIVKAMKREPDIAQAIHNTSKANTKLIALETQAFELAAQNKQHIASELLFSAEYQQLKHEYSNGIQQAIKTLLQRENSSKQGYEHMTAAFIQAMLIAAMVFIFCWCSLIFYFRSSDLRMRSLAEIDQVTGLYNRRLFYKNLKKEINRSGREGRFLLLAIIDLDQFTLYNDSYGQPKGDKVLSAIGKVIISSTRRATEFAFRIADDEFALIHSLEHCQDGVERVKSIFEQISALNIPHEKNLPHNKVTISAGLSFMSPDHVRSAENLYIEADLALYEAKSKGRNQFVKYPTEHKPASFPYEADQTANV</sequence>
<dbReference type="NCBIfam" id="TIGR00254">
    <property type="entry name" value="GGDEF"/>
    <property type="match status" value="1"/>
</dbReference>
<evidence type="ECO:0000256" key="2">
    <source>
        <dbReference type="ARBA" id="ARBA00034247"/>
    </source>
</evidence>
<proteinExistence type="predicted"/>
<accession>A0ABY7VFT4</accession>
<keyword evidence="6" id="KW-1185">Reference proteome</keyword>
<keyword evidence="3" id="KW-1133">Transmembrane helix</keyword>
<keyword evidence="3" id="KW-0812">Transmembrane</keyword>
<evidence type="ECO:0000259" key="4">
    <source>
        <dbReference type="PROSITE" id="PS50887"/>
    </source>
</evidence>
<dbReference type="SUPFAM" id="SSF55073">
    <property type="entry name" value="Nucleotide cyclase"/>
    <property type="match status" value="1"/>
</dbReference>
<dbReference type="PANTHER" id="PTHR45138">
    <property type="entry name" value="REGULATORY COMPONENTS OF SENSORY TRANSDUCTION SYSTEM"/>
    <property type="match status" value="1"/>
</dbReference>
<comment type="catalytic activity">
    <reaction evidence="2">
        <text>2 GTP = 3',3'-c-di-GMP + 2 diphosphate</text>
        <dbReference type="Rhea" id="RHEA:24898"/>
        <dbReference type="ChEBI" id="CHEBI:33019"/>
        <dbReference type="ChEBI" id="CHEBI:37565"/>
        <dbReference type="ChEBI" id="CHEBI:58805"/>
        <dbReference type="EC" id="2.7.7.65"/>
    </reaction>
</comment>
<evidence type="ECO:0000313" key="5">
    <source>
        <dbReference type="EMBL" id="WDE12466.1"/>
    </source>
</evidence>
<dbReference type="SMART" id="SM00267">
    <property type="entry name" value="GGDEF"/>
    <property type="match status" value="1"/>
</dbReference>
<organism evidence="5 6">
    <name type="scientific">Thalassomonas haliotis</name>
    <dbReference type="NCBI Taxonomy" id="485448"/>
    <lineage>
        <taxon>Bacteria</taxon>
        <taxon>Pseudomonadati</taxon>
        <taxon>Pseudomonadota</taxon>
        <taxon>Gammaproteobacteria</taxon>
        <taxon>Alteromonadales</taxon>
        <taxon>Colwelliaceae</taxon>
        <taxon>Thalassomonas</taxon>
    </lineage>
</organism>
<protein>
    <recommendedName>
        <fullName evidence="1">diguanylate cyclase</fullName>
        <ecNumber evidence="1">2.7.7.65</ecNumber>
    </recommendedName>
</protein>
<evidence type="ECO:0000313" key="6">
    <source>
        <dbReference type="Proteomes" id="UP001215231"/>
    </source>
</evidence>
<gene>
    <name evidence="5" type="ORF">H3N35_03000</name>
</gene>
<feature type="transmembrane region" description="Helical" evidence="3">
    <location>
        <begin position="12"/>
        <end position="35"/>
    </location>
</feature>
<dbReference type="Gene3D" id="3.30.70.270">
    <property type="match status" value="1"/>
</dbReference>
<evidence type="ECO:0000256" key="1">
    <source>
        <dbReference type="ARBA" id="ARBA00012528"/>
    </source>
</evidence>
<dbReference type="InterPro" id="IPR050469">
    <property type="entry name" value="Diguanylate_Cyclase"/>
</dbReference>
<reference evidence="5 6" key="1">
    <citation type="journal article" date="2022" name="Mar. Drugs">
        <title>Bioassay-Guided Fractionation Leads to the Detection of Cholic Acid Generated by the Rare Thalassomonas sp.</title>
        <authorList>
            <person name="Pheiffer F."/>
            <person name="Schneider Y.K."/>
            <person name="Hansen E.H."/>
            <person name="Andersen J.H."/>
            <person name="Isaksson J."/>
            <person name="Busche T."/>
            <person name="R C."/>
            <person name="Kalinowski J."/>
            <person name="Zyl L.V."/>
            <person name="Trindade M."/>
        </authorList>
    </citation>
    <scope>NUCLEOTIDE SEQUENCE [LARGE SCALE GENOMIC DNA]</scope>
    <source>
        <strain evidence="5 6">A5K-61T</strain>
    </source>
</reference>
<dbReference type="Proteomes" id="UP001215231">
    <property type="component" value="Chromosome"/>
</dbReference>
<feature type="transmembrane region" description="Helical" evidence="3">
    <location>
        <begin position="180"/>
        <end position="203"/>
    </location>
</feature>
<evidence type="ECO:0000256" key="3">
    <source>
        <dbReference type="SAM" id="Phobius"/>
    </source>
</evidence>
<dbReference type="InterPro" id="IPR029787">
    <property type="entry name" value="Nucleotide_cyclase"/>
</dbReference>
<dbReference type="RefSeq" id="WP_274052747.1">
    <property type="nucleotide sequence ID" value="NZ_CP059693.1"/>
</dbReference>
<dbReference type="EC" id="2.7.7.65" evidence="1"/>
<name>A0ABY7VFT4_9GAMM</name>
<keyword evidence="3" id="KW-0472">Membrane</keyword>